<evidence type="ECO:0000313" key="5">
    <source>
        <dbReference type="Proteomes" id="UP000184310"/>
    </source>
</evidence>
<evidence type="ECO:0000256" key="1">
    <source>
        <dbReference type="ARBA" id="ARBA00010692"/>
    </source>
</evidence>
<name>A0A1M6VLI2_9CLOT</name>
<evidence type="ECO:0000256" key="3">
    <source>
        <dbReference type="SAM" id="Phobius"/>
    </source>
</evidence>
<feature type="transmembrane region" description="Helical" evidence="3">
    <location>
        <begin position="83"/>
        <end position="99"/>
    </location>
</feature>
<evidence type="ECO:0000313" key="4">
    <source>
        <dbReference type="EMBL" id="SHK82214.1"/>
    </source>
</evidence>
<keyword evidence="2" id="KW-0813">Transport</keyword>
<dbReference type="PANTHER" id="PTHR34295:SF1">
    <property type="entry name" value="BIOTIN TRANSPORTER BIOY"/>
    <property type="match status" value="1"/>
</dbReference>
<keyword evidence="3" id="KW-0812">Transmembrane</keyword>
<sequence length="194" mass="21169">MQIKTKDLILTSLFTALTCIGSYIAIPLGPVPITLQTFFVIMSGIILGSKLGALSQITYLFIGLLGIPVFSGGTGGLTSVLKPSFGFILGFILAAYIIGKITEKNRNLKTIIFSVLLGNLIIYLIGIPYFYIIFSSFIGKSITLSKTLSYTLIPFIPGDLIKSFSLILLCNILLKKNYAIKSNNQIFSKKKRAL</sequence>
<dbReference type="Proteomes" id="UP000184310">
    <property type="component" value="Unassembled WGS sequence"/>
</dbReference>
<dbReference type="OrthoDB" id="9803495at2"/>
<dbReference type="PANTHER" id="PTHR34295">
    <property type="entry name" value="BIOTIN TRANSPORTER BIOY"/>
    <property type="match status" value="1"/>
</dbReference>
<keyword evidence="5" id="KW-1185">Reference proteome</keyword>
<evidence type="ECO:0000256" key="2">
    <source>
        <dbReference type="PIRNR" id="PIRNR016661"/>
    </source>
</evidence>
<keyword evidence="3" id="KW-1133">Transmembrane helix</keyword>
<organism evidence="4 5">
    <name type="scientific">Clostridium cavendishii DSM 21758</name>
    <dbReference type="NCBI Taxonomy" id="1121302"/>
    <lineage>
        <taxon>Bacteria</taxon>
        <taxon>Bacillati</taxon>
        <taxon>Bacillota</taxon>
        <taxon>Clostridia</taxon>
        <taxon>Eubacteriales</taxon>
        <taxon>Clostridiaceae</taxon>
        <taxon>Clostridium</taxon>
    </lineage>
</organism>
<dbReference type="PIRSF" id="PIRSF016661">
    <property type="entry name" value="BioY"/>
    <property type="match status" value="1"/>
</dbReference>
<dbReference type="InterPro" id="IPR003784">
    <property type="entry name" value="BioY"/>
</dbReference>
<proteinExistence type="inferred from homology"/>
<comment type="subcellular location">
    <subcellularLocation>
        <location evidence="2">Cell membrane</location>
        <topology evidence="2">Multi-pass membrane protein</topology>
    </subcellularLocation>
</comment>
<dbReference type="Pfam" id="PF02632">
    <property type="entry name" value="BioY"/>
    <property type="match status" value="1"/>
</dbReference>
<dbReference type="RefSeq" id="WP_072993850.1">
    <property type="nucleotide sequence ID" value="NZ_FQZB01000031.1"/>
</dbReference>
<dbReference type="GO" id="GO:0005886">
    <property type="term" value="C:plasma membrane"/>
    <property type="evidence" value="ECO:0007669"/>
    <property type="project" value="UniProtKB-SubCell"/>
</dbReference>
<protein>
    <recommendedName>
        <fullName evidence="2">Biotin transporter</fullName>
    </recommendedName>
</protein>
<keyword evidence="2 3" id="KW-0472">Membrane</keyword>
<gene>
    <name evidence="4" type="ORF">SAMN02745163_04522</name>
</gene>
<dbReference type="AlphaFoldDB" id="A0A1M6VLI2"/>
<dbReference type="Gene3D" id="1.10.1760.20">
    <property type="match status" value="1"/>
</dbReference>
<reference evidence="4 5" key="1">
    <citation type="submission" date="2016-11" db="EMBL/GenBank/DDBJ databases">
        <authorList>
            <person name="Jaros S."/>
            <person name="Januszkiewicz K."/>
            <person name="Wedrychowicz H."/>
        </authorList>
    </citation>
    <scope>NUCLEOTIDE SEQUENCE [LARGE SCALE GENOMIC DNA]</scope>
    <source>
        <strain evidence="4 5">DSM 21758</strain>
    </source>
</reference>
<keyword evidence="2" id="KW-1003">Cell membrane</keyword>
<dbReference type="STRING" id="1121302.SAMN02745163_04522"/>
<dbReference type="GO" id="GO:0015225">
    <property type="term" value="F:biotin transmembrane transporter activity"/>
    <property type="evidence" value="ECO:0007669"/>
    <property type="project" value="UniProtKB-UniRule"/>
</dbReference>
<feature type="transmembrane region" description="Helical" evidence="3">
    <location>
        <begin position="111"/>
        <end position="132"/>
    </location>
</feature>
<dbReference type="EMBL" id="FQZB01000031">
    <property type="protein sequence ID" value="SHK82214.1"/>
    <property type="molecule type" value="Genomic_DNA"/>
</dbReference>
<comment type="similarity">
    <text evidence="1 2">Belongs to the BioY family.</text>
</comment>
<feature type="transmembrane region" description="Helical" evidence="3">
    <location>
        <begin position="58"/>
        <end position="77"/>
    </location>
</feature>
<feature type="transmembrane region" description="Helical" evidence="3">
    <location>
        <begin position="32"/>
        <end position="51"/>
    </location>
</feature>
<feature type="transmembrane region" description="Helical" evidence="3">
    <location>
        <begin position="7"/>
        <end position="26"/>
    </location>
</feature>
<feature type="transmembrane region" description="Helical" evidence="3">
    <location>
        <begin position="152"/>
        <end position="174"/>
    </location>
</feature>
<accession>A0A1M6VLI2</accession>